<dbReference type="PANTHER" id="PTHR33361">
    <property type="entry name" value="GLR0591 PROTEIN"/>
    <property type="match status" value="1"/>
</dbReference>
<organism evidence="3 4">
    <name type="scientific">Altericroceibacterium indicum</name>
    <dbReference type="NCBI Taxonomy" id="374177"/>
    <lineage>
        <taxon>Bacteria</taxon>
        <taxon>Pseudomonadati</taxon>
        <taxon>Pseudomonadota</taxon>
        <taxon>Alphaproteobacteria</taxon>
        <taxon>Sphingomonadales</taxon>
        <taxon>Erythrobacteraceae</taxon>
        <taxon>Altericroceibacterium</taxon>
    </lineage>
</organism>
<evidence type="ECO:0000256" key="2">
    <source>
        <dbReference type="SAM" id="SignalP"/>
    </source>
</evidence>
<evidence type="ECO:0000256" key="1">
    <source>
        <dbReference type="SAM" id="MobiDB-lite"/>
    </source>
</evidence>
<feature type="region of interest" description="Disordered" evidence="1">
    <location>
        <begin position="18"/>
        <end position="42"/>
    </location>
</feature>
<keyword evidence="4" id="KW-1185">Reference proteome</keyword>
<dbReference type="Pfam" id="PF05960">
    <property type="entry name" value="DUF885"/>
    <property type="match status" value="1"/>
</dbReference>
<dbReference type="EMBL" id="WTYQ01000001">
    <property type="protein sequence ID" value="MXP24550.1"/>
    <property type="molecule type" value="Genomic_DNA"/>
</dbReference>
<comment type="caution">
    <text evidence="3">The sequence shown here is derived from an EMBL/GenBank/DDBJ whole genome shotgun (WGS) entry which is preliminary data.</text>
</comment>
<dbReference type="OrthoDB" id="9769898at2"/>
<reference evidence="3 4" key="1">
    <citation type="submission" date="2019-12" db="EMBL/GenBank/DDBJ databases">
        <title>Genomic-based taxomic classification of the family Erythrobacteraceae.</title>
        <authorList>
            <person name="Xu L."/>
        </authorList>
    </citation>
    <scope>NUCLEOTIDE SEQUENCE [LARGE SCALE GENOMIC DNA]</scope>
    <source>
        <strain evidence="3 4">DSM 18604</strain>
    </source>
</reference>
<protein>
    <submittedName>
        <fullName evidence="3">DUF885 family protein</fullName>
    </submittedName>
</protein>
<feature type="chain" id="PRO_5032999451" evidence="2">
    <location>
        <begin position="20"/>
        <end position="605"/>
    </location>
</feature>
<proteinExistence type="predicted"/>
<gene>
    <name evidence="3" type="ORF">GRI39_00600</name>
</gene>
<dbReference type="InterPro" id="IPR010281">
    <property type="entry name" value="DUF885"/>
</dbReference>
<feature type="signal peptide" evidence="2">
    <location>
        <begin position="1"/>
        <end position="19"/>
    </location>
</feature>
<accession>A0A845A301</accession>
<evidence type="ECO:0000313" key="4">
    <source>
        <dbReference type="Proteomes" id="UP000460561"/>
    </source>
</evidence>
<dbReference type="PROSITE" id="PS51257">
    <property type="entry name" value="PROKAR_LIPOPROTEIN"/>
    <property type="match status" value="1"/>
</dbReference>
<sequence>MRRLIGAMTGLALAGCATSQGPVASSPPPAEEKAGQGSSAAKGEMNTAFKAISDTYIKVLTKLNPVNATQLGDHTYDSELPAIDAAGRNARLTANKALLQGLNSLDFNQLSRDNQVDYKLLKNALEYAIWDDEVLREWQWNPQYYNDTASYSLYSLVQRDFAPWPERFQSIVSRMEKLPAFMAESRKQLDPNLVPKVYAETVSKQNEGILEIVNAVLLPEVEKSGVPRTRFDAALANLKKAVAEQQRWIDDTLVPNARGDFRLGAEHYDQKMKFALMSDMTRPELKQRALEAKAAIRSQMYELSRKILKDREDQTFPDNPDAATQQSVIERGLAYSYAVRPKRDELVEKARETLADTTAFTREKGFVAMPRGEVKIITVPKFLQGNAVAYDDAPGPLESNLPNFYAISPIPDDWTNEQATSFLSEYNMYMLHDLSMHEGVPGHYLQLDHANKNKDLLRAVLMSGPFVEGWAVYSEGVMVDLGYMTNDPLFELTVLKMRLRSVTNTLLDIGVHTEGMTRDQAMDLMMKGAFQQEREAAGKWIRANLSSVQLLSYFTGYEEHRALRKEAEERWGKDFDLRRYHDSVLSHGSPPVKYVRELLFDLPID</sequence>
<evidence type="ECO:0000313" key="3">
    <source>
        <dbReference type="EMBL" id="MXP24550.1"/>
    </source>
</evidence>
<dbReference type="Proteomes" id="UP000460561">
    <property type="component" value="Unassembled WGS sequence"/>
</dbReference>
<dbReference type="AlphaFoldDB" id="A0A845A301"/>
<keyword evidence="2" id="KW-0732">Signal</keyword>
<name>A0A845A301_9SPHN</name>
<dbReference type="PANTHER" id="PTHR33361:SF15">
    <property type="entry name" value="DUF885 FAMILY LIPOPROTEIN"/>
    <property type="match status" value="1"/>
</dbReference>